<dbReference type="Proteomes" id="UP001143474">
    <property type="component" value="Unassembled WGS sequence"/>
</dbReference>
<evidence type="ECO:0000313" key="1">
    <source>
        <dbReference type="EMBL" id="GLK09462.1"/>
    </source>
</evidence>
<gene>
    <name evidence="1" type="ORF">GCM10017600_28680</name>
</gene>
<name>A0A9W6MCW7_9ACTN</name>
<comment type="caution">
    <text evidence="1">The sequence shown here is derived from an EMBL/GenBank/DDBJ whole genome shotgun (WGS) entry which is preliminary data.</text>
</comment>
<organism evidence="1 2">
    <name type="scientific">Streptosporangium carneum</name>
    <dbReference type="NCBI Taxonomy" id="47481"/>
    <lineage>
        <taxon>Bacteria</taxon>
        <taxon>Bacillati</taxon>
        <taxon>Actinomycetota</taxon>
        <taxon>Actinomycetes</taxon>
        <taxon>Streptosporangiales</taxon>
        <taxon>Streptosporangiaceae</taxon>
        <taxon>Streptosporangium</taxon>
    </lineage>
</organism>
<dbReference type="AlphaFoldDB" id="A0A9W6MCW7"/>
<protein>
    <submittedName>
        <fullName evidence="1">Uncharacterized protein</fullName>
    </submittedName>
</protein>
<keyword evidence="2" id="KW-1185">Reference proteome</keyword>
<reference evidence="1" key="2">
    <citation type="submission" date="2023-01" db="EMBL/GenBank/DDBJ databases">
        <authorList>
            <person name="Sun Q."/>
            <person name="Evtushenko L."/>
        </authorList>
    </citation>
    <scope>NUCLEOTIDE SEQUENCE</scope>
    <source>
        <strain evidence="1">VKM Ac-2007</strain>
    </source>
</reference>
<dbReference type="InterPro" id="IPR049249">
    <property type="entry name" value="DUF6882"/>
</dbReference>
<sequence>MAKWTPSAKIPYSAGVPETLTLTNLLDDAAMISIEHQLHLADVVGDHNWNVDLRQQRFTFDKEDHSITCSRFHLLGSAAPGPGSWLWAWANPSGFPDELTALSATLRDFGQRYNIAELASAEVPFDTLPGSPAEPHHAASILIEAAKAVTGQWTSYSGDAGGGTRVAFLVEHPAFRLPPPEPARVMRVIQQALTDMWLTDHRRALHGYAVRRGLGATFNADHTKLALTGPGFEATAAFDELGRVADINATLSSTHGA</sequence>
<reference evidence="1" key="1">
    <citation type="journal article" date="2014" name="Int. J. Syst. Evol. Microbiol.">
        <title>Complete genome sequence of Corynebacterium casei LMG S-19264T (=DSM 44701T), isolated from a smear-ripened cheese.</title>
        <authorList>
            <consortium name="US DOE Joint Genome Institute (JGI-PGF)"/>
            <person name="Walter F."/>
            <person name="Albersmeier A."/>
            <person name="Kalinowski J."/>
            <person name="Ruckert C."/>
        </authorList>
    </citation>
    <scope>NUCLEOTIDE SEQUENCE</scope>
    <source>
        <strain evidence="1">VKM Ac-2007</strain>
    </source>
</reference>
<proteinExistence type="predicted"/>
<dbReference type="EMBL" id="BSEV01000005">
    <property type="protein sequence ID" value="GLK09462.1"/>
    <property type="molecule type" value="Genomic_DNA"/>
</dbReference>
<evidence type="ECO:0000313" key="2">
    <source>
        <dbReference type="Proteomes" id="UP001143474"/>
    </source>
</evidence>
<dbReference type="Pfam" id="PF21813">
    <property type="entry name" value="DUF6882"/>
    <property type="match status" value="1"/>
</dbReference>
<accession>A0A9W6MCW7</accession>